<protein>
    <recommendedName>
        <fullName evidence="5">BZIP domain-containing protein</fullName>
    </recommendedName>
</protein>
<organism evidence="3 4">
    <name type="scientific">Gossypium raimondii</name>
    <name type="common">Peruvian cotton</name>
    <name type="synonym">Gossypium klotzschianum subsp. raimondii</name>
    <dbReference type="NCBI Taxonomy" id="29730"/>
    <lineage>
        <taxon>Eukaryota</taxon>
        <taxon>Viridiplantae</taxon>
        <taxon>Streptophyta</taxon>
        <taxon>Embryophyta</taxon>
        <taxon>Tracheophyta</taxon>
        <taxon>Spermatophyta</taxon>
        <taxon>Magnoliopsida</taxon>
        <taxon>eudicotyledons</taxon>
        <taxon>Gunneridae</taxon>
        <taxon>Pentapetalae</taxon>
        <taxon>rosids</taxon>
        <taxon>malvids</taxon>
        <taxon>Malvales</taxon>
        <taxon>Malvaceae</taxon>
        <taxon>Malvoideae</taxon>
        <taxon>Gossypium</taxon>
    </lineage>
</organism>
<keyword evidence="1" id="KW-0175">Coiled coil</keyword>
<feature type="coiled-coil region" evidence="1">
    <location>
        <begin position="81"/>
        <end position="122"/>
    </location>
</feature>
<evidence type="ECO:0008006" key="5">
    <source>
        <dbReference type="Google" id="ProtNLM"/>
    </source>
</evidence>
<evidence type="ECO:0000256" key="2">
    <source>
        <dbReference type="SAM" id="MobiDB-lite"/>
    </source>
</evidence>
<evidence type="ECO:0000313" key="3">
    <source>
        <dbReference type="EMBL" id="KJB13222.1"/>
    </source>
</evidence>
<accession>A0A0D2M7E8</accession>
<dbReference type="InterPro" id="IPR046347">
    <property type="entry name" value="bZIP_sf"/>
</dbReference>
<dbReference type="SUPFAM" id="SSF57959">
    <property type="entry name" value="Leucine zipper domain"/>
    <property type="match status" value="1"/>
</dbReference>
<name>A0A0D2M7E8_GOSRA</name>
<sequence>MDDTTSEATSPSSRMDSSSMYNQSNQTYQFRSQQQMSYSQATQDRFLQGEALQQPRRGCCRGKMSEDERKARKRQTDRDYRQNKKAKFVEMTSQNQRLQDQNRELMNENRQLKEEISGLKGKGQLPVEVMRRQDSYISHPPSQVDQNVQLQDHYGMEFTNGDDVYNFDGFWLDELQLPPDDGMTTNGRIALNEPAIEHPESSQSGLCPAKVDKNKLHMFLTKLHPEVGSNVDPSGWTGLLKEEQRRMGRFSFPLSLIPTVERIKVAYGDVSETCLISPSVSEKSYVFFCAMIRDMEHLRLDQVTEDIMLNWGDVIKDALGLGFKVQFAVEHLKKVAYAFFGQSGCKWLNDVDSKISTLEAEVNCWKKKRAEIYEESKMSINAVESFNGVPISTGLFP</sequence>
<evidence type="ECO:0000313" key="4">
    <source>
        <dbReference type="Proteomes" id="UP000032304"/>
    </source>
</evidence>
<dbReference type="Proteomes" id="UP000032304">
    <property type="component" value="Chromosome 2"/>
</dbReference>
<feature type="compositionally biased region" description="Polar residues" evidence="2">
    <location>
        <begin position="25"/>
        <end position="45"/>
    </location>
</feature>
<keyword evidence="4" id="KW-1185">Reference proteome</keyword>
<gene>
    <name evidence="3" type="ORF">B456_002G063200</name>
</gene>
<dbReference type="EMBL" id="CM001741">
    <property type="protein sequence ID" value="KJB13222.1"/>
    <property type="molecule type" value="Genomic_DNA"/>
</dbReference>
<dbReference type="PANTHER" id="PTHR35021:SF7">
    <property type="entry name" value="PROTEIN FB17, PUTATIVE-RELATED"/>
    <property type="match status" value="1"/>
</dbReference>
<feature type="region of interest" description="Disordered" evidence="2">
    <location>
        <begin position="1"/>
        <end position="81"/>
    </location>
</feature>
<feature type="compositionally biased region" description="Basic and acidic residues" evidence="2">
    <location>
        <begin position="63"/>
        <end position="81"/>
    </location>
</feature>
<dbReference type="OMA" id="YKESKMS"/>
<evidence type="ECO:0000256" key="1">
    <source>
        <dbReference type="SAM" id="Coils"/>
    </source>
</evidence>
<dbReference type="CDD" id="cd14686">
    <property type="entry name" value="bZIP"/>
    <property type="match status" value="1"/>
</dbReference>
<dbReference type="Gramene" id="KJB13222">
    <property type="protein sequence ID" value="KJB13222"/>
    <property type="gene ID" value="B456_002G063200"/>
</dbReference>
<dbReference type="GO" id="GO:0003700">
    <property type="term" value="F:DNA-binding transcription factor activity"/>
    <property type="evidence" value="ECO:0007669"/>
    <property type="project" value="InterPro"/>
</dbReference>
<feature type="coiled-coil region" evidence="1">
    <location>
        <begin position="348"/>
        <end position="375"/>
    </location>
</feature>
<dbReference type="PANTHER" id="PTHR35021">
    <property type="match status" value="1"/>
</dbReference>
<feature type="compositionally biased region" description="Low complexity" evidence="2">
    <location>
        <begin position="10"/>
        <end position="24"/>
    </location>
</feature>
<dbReference type="AlphaFoldDB" id="A0A0D2M7E8"/>
<proteinExistence type="predicted"/>
<reference evidence="3 4" key="1">
    <citation type="journal article" date="2012" name="Nature">
        <title>Repeated polyploidization of Gossypium genomes and the evolution of spinnable cotton fibres.</title>
        <authorList>
            <person name="Paterson A.H."/>
            <person name="Wendel J.F."/>
            <person name="Gundlach H."/>
            <person name="Guo H."/>
            <person name="Jenkins J."/>
            <person name="Jin D."/>
            <person name="Llewellyn D."/>
            <person name="Showmaker K.C."/>
            <person name="Shu S."/>
            <person name="Udall J."/>
            <person name="Yoo M.J."/>
            <person name="Byers R."/>
            <person name="Chen W."/>
            <person name="Doron-Faigenboim A."/>
            <person name="Duke M.V."/>
            <person name="Gong L."/>
            <person name="Grimwood J."/>
            <person name="Grover C."/>
            <person name="Grupp K."/>
            <person name="Hu G."/>
            <person name="Lee T.H."/>
            <person name="Li J."/>
            <person name="Lin L."/>
            <person name="Liu T."/>
            <person name="Marler B.S."/>
            <person name="Page J.T."/>
            <person name="Roberts A.W."/>
            <person name="Romanel E."/>
            <person name="Sanders W.S."/>
            <person name="Szadkowski E."/>
            <person name="Tan X."/>
            <person name="Tang H."/>
            <person name="Xu C."/>
            <person name="Wang J."/>
            <person name="Wang Z."/>
            <person name="Zhang D."/>
            <person name="Zhang L."/>
            <person name="Ashrafi H."/>
            <person name="Bedon F."/>
            <person name="Bowers J.E."/>
            <person name="Brubaker C.L."/>
            <person name="Chee P.W."/>
            <person name="Das S."/>
            <person name="Gingle A.R."/>
            <person name="Haigler C.H."/>
            <person name="Harker D."/>
            <person name="Hoffmann L.V."/>
            <person name="Hovav R."/>
            <person name="Jones D.C."/>
            <person name="Lemke C."/>
            <person name="Mansoor S."/>
            <person name="ur Rahman M."/>
            <person name="Rainville L.N."/>
            <person name="Rambani A."/>
            <person name="Reddy U.K."/>
            <person name="Rong J.K."/>
            <person name="Saranga Y."/>
            <person name="Scheffler B.E."/>
            <person name="Scheffler J.A."/>
            <person name="Stelly D.M."/>
            <person name="Triplett B.A."/>
            <person name="Van Deynze A."/>
            <person name="Vaslin M.F."/>
            <person name="Waghmare V.N."/>
            <person name="Walford S.A."/>
            <person name="Wright R.J."/>
            <person name="Zaki E.A."/>
            <person name="Zhang T."/>
            <person name="Dennis E.S."/>
            <person name="Mayer K.F."/>
            <person name="Peterson D.G."/>
            <person name="Rokhsar D.S."/>
            <person name="Wang X."/>
            <person name="Schmutz J."/>
        </authorList>
    </citation>
    <scope>NUCLEOTIDE SEQUENCE [LARGE SCALE GENOMIC DNA]</scope>
</reference>